<gene>
    <name evidence="2" type="ORF">B0T26DRAFT_681663</name>
</gene>
<proteinExistence type="predicted"/>
<organism evidence="2 3">
    <name type="scientific">Lasiosphaeria miniovina</name>
    <dbReference type="NCBI Taxonomy" id="1954250"/>
    <lineage>
        <taxon>Eukaryota</taxon>
        <taxon>Fungi</taxon>
        <taxon>Dikarya</taxon>
        <taxon>Ascomycota</taxon>
        <taxon>Pezizomycotina</taxon>
        <taxon>Sordariomycetes</taxon>
        <taxon>Sordariomycetidae</taxon>
        <taxon>Sordariales</taxon>
        <taxon>Lasiosphaeriaceae</taxon>
        <taxon>Lasiosphaeria</taxon>
    </lineage>
</organism>
<dbReference type="EMBL" id="JAUIRO010000008">
    <property type="protein sequence ID" value="KAK0704054.1"/>
    <property type="molecule type" value="Genomic_DNA"/>
</dbReference>
<dbReference type="Gene3D" id="1.25.40.20">
    <property type="entry name" value="Ankyrin repeat-containing domain"/>
    <property type="match status" value="3"/>
</dbReference>
<dbReference type="InterPro" id="IPR002110">
    <property type="entry name" value="Ankyrin_rpt"/>
</dbReference>
<dbReference type="PANTHER" id="PTHR46224:SF64">
    <property type="entry name" value="IQ MOTIF AND ANKYRIN REPEAT DOMAIN-CONTAINING PROTEIN 1"/>
    <property type="match status" value="1"/>
</dbReference>
<accession>A0AA39ZUP2</accession>
<dbReference type="SMART" id="SM00248">
    <property type="entry name" value="ANK"/>
    <property type="match status" value="9"/>
</dbReference>
<feature type="repeat" description="ANK" evidence="1">
    <location>
        <begin position="28"/>
        <end position="60"/>
    </location>
</feature>
<dbReference type="Pfam" id="PF12796">
    <property type="entry name" value="Ank_2"/>
    <property type="match status" value="2"/>
</dbReference>
<dbReference type="PANTHER" id="PTHR46224">
    <property type="entry name" value="ANKYRIN REPEAT FAMILY PROTEIN"/>
    <property type="match status" value="1"/>
</dbReference>
<dbReference type="RefSeq" id="XP_060290913.1">
    <property type="nucleotide sequence ID" value="XM_060440663.1"/>
</dbReference>
<sequence>MGDIEWFRFLQSQGAGWGSPHRYTRSHQFQSPLAAAVYHSHIDIVRLLIQDGAVVNEQGFSEMYGSVLAAAAHRANINQVLDTGNFASALAAFASGGSMDILKILIERGGDVNIRGPNRAIYGRGWLDTELAEAAEGGHIHCLQVLLAAGADVNYSPPSDCVRALVEAGAEINQRLEGPKKPDYSGSALADAASSRNLGCLLALIVAGADVNQSPLSELEKCKFGSPFTAAVTSGELECARMLIERGANVNQVFPPQQFGSSALVAAALQGHSLCLQLLLSNGAQPDLPQWPSDAEKFGSALAAAAWNSRLRQQTASVGYYGSALVAAASRGDAGIECISELISSGADVNMSIESGDFGRCLAAAAACSKAFEMTSYLTSAGADVNLQLCTGYFCSALAAATWSGNQWCIRELLDAGADVNQEAITVPEPISESLWEQSMLKGTTASLVQNGFGGGRSEPE</sequence>
<feature type="repeat" description="ANK" evidence="1">
    <location>
        <begin position="85"/>
        <end position="117"/>
    </location>
</feature>
<comment type="caution">
    <text evidence="2">The sequence shown here is derived from an EMBL/GenBank/DDBJ whole genome shotgun (WGS) entry which is preliminary data.</text>
</comment>
<protein>
    <submittedName>
        <fullName evidence="2">Ankyrin repeat-containing domain protein</fullName>
    </submittedName>
</protein>
<dbReference type="InterPro" id="IPR051616">
    <property type="entry name" value="Cul2-RING_E3_ligase_SR"/>
</dbReference>
<reference evidence="2" key="1">
    <citation type="submission" date="2023-06" db="EMBL/GenBank/DDBJ databases">
        <title>Genome-scale phylogeny and comparative genomics of the fungal order Sordariales.</title>
        <authorList>
            <consortium name="Lawrence Berkeley National Laboratory"/>
            <person name="Hensen N."/>
            <person name="Bonometti L."/>
            <person name="Westerberg I."/>
            <person name="Brannstrom I.O."/>
            <person name="Guillou S."/>
            <person name="Cros-Aarteil S."/>
            <person name="Calhoun S."/>
            <person name="Haridas S."/>
            <person name="Kuo A."/>
            <person name="Mondo S."/>
            <person name="Pangilinan J."/>
            <person name="Riley R."/>
            <person name="LaButti K."/>
            <person name="Andreopoulos B."/>
            <person name="Lipzen A."/>
            <person name="Chen C."/>
            <person name="Yanf M."/>
            <person name="Daum C."/>
            <person name="Ng V."/>
            <person name="Clum A."/>
            <person name="Steindorff A."/>
            <person name="Ohm R."/>
            <person name="Martin F."/>
            <person name="Silar P."/>
            <person name="Natvig D."/>
            <person name="Lalanne C."/>
            <person name="Gautier V."/>
            <person name="Ament-velasquez S.L."/>
            <person name="Kruys A."/>
            <person name="Hutchinson M.I."/>
            <person name="Powell A.J."/>
            <person name="Barry K."/>
            <person name="Miller A.N."/>
            <person name="Grigoriev I.V."/>
            <person name="Debuchy R."/>
            <person name="Gladieux P."/>
            <person name="Thoren M.H."/>
            <person name="Johannesson H."/>
        </authorList>
    </citation>
    <scope>NUCLEOTIDE SEQUENCE</scope>
    <source>
        <strain evidence="2">SMH2392-1A</strain>
    </source>
</reference>
<keyword evidence="3" id="KW-1185">Reference proteome</keyword>
<evidence type="ECO:0000313" key="3">
    <source>
        <dbReference type="Proteomes" id="UP001172101"/>
    </source>
</evidence>
<keyword evidence="1" id="KW-0040">ANK repeat</keyword>
<evidence type="ECO:0000256" key="1">
    <source>
        <dbReference type="PROSITE-ProRule" id="PRU00023"/>
    </source>
</evidence>
<dbReference type="AlphaFoldDB" id="A0AA39ZUP2"/>
<evidence type="ECO:0000313" key="2">
    <source>
        <dbReference type="EMBL" id="KAK0704054.1"/>
    </source>
</evidence>
<dbReference type="Pfam" id="PF00023">
    <property type="entry name" value="Ank"/>
    <property type="match status" value="2"/>
</dbReference>
<dbReference type="SUPFAM" id="SSF48403">
    <property type="entry name" value="Ankyrin repeat"/>
    <property type="match status" value="2"/>
</dbReference>
<dbReference type="InterPro" id="IPR036770">
    <property type="entry name" value="Ankyrin_rpt-contain_sf"/>
</dbReference>
<dbReference type="GeneID" id="85323933"/>
<dbReference type="Proteomes" id="UP001172101">
    <property type="component" value="Unassembled WGS sequence"/>
</dbReference>
<feature type="repeat" description="ANK" evidence="1">
    <location>
        <begin position="223"/>
        <end position="251"/>
    </location>
</feature>
<name>A0AA39ZUP2_9PEZI</name>
<dbReference type="PROSITE" id="PS50297">
    <property type="entry name" value="ANK_REP_REGION"/>
    <property type="match status" value="2"/>
</dbReference>
<dbReference type="PROSITE" id="PS50088">
    <property type="entry name" value="ANK_REPEAT"/>
    <property type="match status" value="3"/>
</dbReference>